<dbReference type="Proteomes" id="UP000053718">
    <property type="component" value="Unassembled WGS sequence"/>
</dbReference>
<organism evidence="2 3">
    <name type="scientific">Pseudidiomarina atlantica</name>
    <dbReference type="NCBI Taxonomy" id="1517416"/>
    <lineage>
        <taxon>Bacteria</taxon>
        <taxon>Pseudomonadati</taxon>
        <taxon>Pseudomonadota</taxon>
        <taxon>Gammaproteobacteria</taxon>
        <taxon>Alteromonadales</taxon>
        <taxon>Idiomarinaceae</taxon>
        <taxon>Pseudidiomarina</taxon>
    </lineage>
</organism>
<evidence type="ECO:0000259" key="1">
    <source>
        <dbReference type="Pfam" id="PF09922"/>
    </source>
</evidence>
<keyword evidence="3" id="KW-1185">Reference proteome</keyword>
<feature type="domain" description="Cell wall-active antibiotics response LiaF-like C-terminal" evidence="1">
    <location>
        <begin position="105"/>
        <end position="160"/>
    </location>
</feature>
<protein>
    <recommendedName>
        <fullName evidence="1">Cell wall-active antibiotics response LiaF-like C-terminal domain-containing protein</fullName>
    </recommendedName>
</protein>
<dbReference type="EMBL" id="JPIN01000008">
    <property type="protein sequence ID" value="KFZ28365.1"/>
    <property type="molecule type" value="Genomic_DNA"/>
</dbReference>
<evidence type="ECO:0000313" key="2">
    <source>
        <dbReference type="EMBL" id="KFZ28365.1"/>
    </source>
</evidence>
<accession>A0A094IL20</accession>
<dbReference type="PANTHER" id="PTHR40763">
    <property type="entry name" value="MEMBRANE PROTEIN-RELATED"/>
    <property type="match status" value="1"/>
</dbReference>
<sequence>MAVKLEDRPIEQVREECIDKLIVNYSHAIISQAAFERRLDEMMAATEHQVLLDLVADLPKEADKQYAEDKQSTFAPSATSAEATEDKIVSILSSNSRKGPWLVPKKLIIIDVLGSVELDFSQATFADTQVEIEVKSFLGSVSIAVPEDVAVVSRVTNILASSEEHAPPQPQHARYTIVVTGMSLIGSVDVSVKRSMRERWVEFANSMREAFGLERRT</sequence>
<comment type="caution">
    <text evidence="2">The sequence shown here is derived from an EMBL/GenBank/DDBJ whole genome shotgun (WGS) entry which is preliminary data.</text>
</comment>
<reference evidence="2 3" key="1">
    <citation type="submission" date="2014-06" db="EMBL/GenBank/DDBJ databases">
        <title>Draft genome sequence of Idiomarina sp. MCCC 1A10513.</title>
        <authorList>
            <person name="Du J."/>
            <person name="Lai Q."/>
            <person name="Shao Z."/>
        </authorList>
    </citation>
    <scope>NUCLEOTIDE SEQUENCE [LARGE SCALE GENOMIC DNA]</scope>
    <source>
        <strain evidence="2 3">MCCC 1A10513</strain>
    </source>
</reference>
<dbReference type="PANTHER" id="PTHR40763:SF5">
    <property type="entry name" value="MEMBRANE PROTEIN"/>
    <property type="match status" value="1"/>
</dbReference>
<name>A0A094IL20_9GAMM</name>
<gene>
    <name evidence="2" type="ORF">IDAT_08615</name>
</gene>
<dbReference type="RefSeq" id="WP_034732814.1">
    <property type="nucleotide sequence ID" value="NZ_JPIN01000008.1"/>
</dbReference>
<dbReference type="STRING" id="1517416.IDAT_08615"/>
<dbReference type="eggNOG" id="COG4758">
    <property type="taxonomic scope" value="Bacteria"/>
</dbReference>
<dbReference type="InterPro" id="IPR024425">
    <property type="entry name" value="LiaF-like_C"/>
</dbReference>
<evidence type="ECO:0000313" key="3">
    <source>
        <dbReference type="Proteomes" id="UP000053718"/>
    </source>
</evidence>
<dbReference type="OrthoDB" id="3625082at2"/>
<proteinExistence type="predicted"/>
<dbReference type="Pfam" id="PF09922">
    <property type="entry name" value="LiaF-like_C"/>
    <property type="match status" value="1"/>
</dbReference>
<dbReference type="AlphaFoldDB" id="A0A094IL20"/>